<evidence type="ECO:0000256" key="13">
    <source>
        <dbReference type="ARBA" id="ARBA00038359"/>
    </source>
</evidence>
<feature type="binding site" description="axial binding residue" evidence="14">
    <location>
        <position position="52"/>
    </location>
    <ligand>
        <name>heme</name>
        <dbReference type="ChEBI" id="CHEBI:30413"/>
    </ligand>
    <ligandPart>
        <name>Fe</name>
        <dbReference type="ChEBI" id="CHEBI:18248"/>
    </ligandPart>
</feature>
<evidence type="ECO:0000256" key="15">
    <source>
        <dbReference type="SAM" id="Phobius"/>
    </source>
</evidence>
<evidence type="ECO:0000256" key="8">
    <source>
        <dbReference type="ARBA" id="ARBA00022729"/>
    </source>
</evidence>
<evidence type="ECO:0000259" key="17">
    <source>
        <dbReference type="PROSITE" id="PS52012"/>
    </source>
</evidence>
<dbReference type="InterPro" id="IPR049326">
    <property type="entry name" value="Rhodopsin_dom_fungi"/>
</dbReference>
<keyword evidence="6" id="KW-0336">GPI-anchor</keyword>
<evidence type="ECO:0000256" key="12">
    <source>
        <dbReference type="ARBA" id="ARBA00023288"/>
    </source>
</evidence>
<evidence type="ECO:0000256" key="14">
    <source>
        <dbReference type="PROSITE-ProRule" id="PRU01356"/>
    </source>
</evidence>
<feature type="transmembrane region" description="Helical" evidence="15">
    <location>
        <begin position="104"/>
        <end position="124"/>
    </location>
</feature>
<evidence type="ECO:0000256" key="4">
    <source>
        <dbReference type="ARBA" id="ARBA00010031"/>
    </source>
</evidence>
<keyword evidence="10 15" id="KW-0472">Membrane</keyword>
<evidence type="ECO:0000256" key="5">
    <source>
        <dbReference type="ARBA" id="ARBA00022525"/>
    </source>
</evidence>
<keyword evidence="12" id="KW-0449">Lipoprotein</keyword>
<evidence type="ECO:0000256" key="6">
    <source>
        <dbReference type="ARBA" id="ARBA00022622"/>
    </source>
</evidence>
<feature type="signal peptide" evidence="16">
    <location>
        <begin position="1"/>
        <end position="19"/>
    </location>
</feature>
<evidence type="ECO:0000313" key="18">
    <source>
        <dbReference type="EMBL" id="KAF2261908.1"/>
    </source>
</evidence>
<feature type="transmembrane region" description="Helical" evidence="15">
    <location>
        <begin position="136"/>
        <end position="159"/>
    </location>
</feature>
<feature type="chain" id="PRO_5040164425" description="CFEM domain-containing protein" evidence="16">
    <location>
        <begin position="20"/>
        <end position="453"/>
    </location>
</feature>
<dbReference type="Pfam" id="PF20684">
    <property type="entry name" value="Fung_rhodopsin"/>
    <property type="match status" value="1"/>
</dbReference>
<evidence type="ECO:0000256" key="1">
    <source>
        <dbReference type="ARBA" id="ARBA00004141"/>
    </source>
</evidence>
<keyword evidence="6" id="KW-0325">Glycoprotein</keyword>
<keyword evidence="14" id="KW-0349">Heme</keyword>
<dbReference type="SMART" id="SM00747">
    <property type="entry name" value="CFEM"/>
    <property type="match status" value="1"/>
</dbReference>
<keyword evidence="9 15" id="KW-1133">Transmembrane helix</keyword>
<proteinExistence type="inferred from homology"/>
<dbReference type="Pfam" id="PF05730">
    <property type="entry name" value="CFEM"/>
    <property type="match status" value="1"/>
</dbReference>
<gene>
    <name evidence="18" type="ORF">CC78DRAFT_570174</name>
</gene>
<dbReference type="OrthoDB" id="2496787at2759"/>
<feature type="disulfide bond" evidence="14">
    <location>
        <begin position="48"/>
        <end position="55"/>
    </location>
</feature>
<name>A0A9P4K4D6_9PLEO</name>
<accession>A0A9P4K4D6</accession>
<keyword evidence="14" id="KW-0408">Iron</keyword>
<dbReference type="PROSITE" id="PS52012">
    <property type="entry name" value="CFEM"/>
    <property type="match status" value="1"/>
</dbReference>
<dbReference type="PANTHER" id="PTHR33048:SF143">
    <property type="entry name" value="EXTRACELLULAR MEMBRANE PROTEIN CFEM DOMAIN-CONTAINING PROTEIN-RELATED"/>
    <property type="match status" value="1"/>
</dbReference>
<comment type="caution">
    <text evidence="18">The sequence shown here is derived from an EMBL/GenBank/DDBJ whole genome shotgun (WGS) entry which is preliminary data.</text>
</comment>
<evidence type="ECO:0000256" key="10">
    <source>
        <dbReference type="ARBA" id="ARBA00023136"/>
    </source>
</evidence>
<comment type="similarity">
    <text evidence="4">Belongs to the RBT5 family.</text>
</comment>
<evidence type="ECO:0000256" key="16">
    <source>
        <dbReference type="SAM" id="SignalP"/>
    </source>
</evidence>
<dbReference type="EMBL" id="ML986648">
    <property type="protein sequence ID" value="KAF2261908.1"/>
    <property type="molecule type" value="Genomic_DNA"/>
</dbReference>
<feature type="disulfide bond" evidence="14">
    <location>
        <begin position="34"/>
        <end position="74"/>
    </location>
</feature>
<dbReference type="InterPro" id="IPR052337">
    <property type="entry name" value="SAT4-like"/>
</dbReference>
<feature type="domain" description="CFEM" evidence="17">
    <location>
        <begin position="6"/>
        <end position="114"/>
    </location>
</feature>
<evidence type="ECO:0000256" key="2">
    <source>
        <dbReference type="ARBA" id="ARBA00004589"/>
    </source>
</evidence>
<feature type="transmembrane region" description="Helical" evidence="15">
    <location>
        <begin position="214"/>
        <end position="235"/>
    </location>
</feature>
<feature type="transmembrane region" description="Helical" evidence="15">
    <location>
        <begin position="339"/>
        <end position="362"/>
    </location>
</feature>
<protein>
    <recommendedName>
        <fullName evidence="17">CFEM domain-containing protein</fullName>
    </recommendedName>
</protein>
<keyword evidence="8 16" id="KW-0732">Signal</keyword>
<reference evidence="19" key="1">
    <citation type="journal article" date="2020" name="Stud. Mycol.">
        <title>101 Dothideomycetes genomes: A test case for predicting lifestyles and emergence of pathogens.</title>
        <authorList>
            <person name="Haridas S."/>
            <person name="Albert R."/>
            <person name="Binder M."/>
            <person name="Bloem J."/>
            <person name="LaButti K."/>
            <person name="Salamov A."/>
            <person name="Andreopoulos B."/>
            <person name="Baker S."/>
            <person name="Barry K."/>
            <person name="Bills G."/>
            <person name="Bluhm B."/>
            <person name="Cannon C."/>
            <person name="Castanera R."/>
            <person name="Culley D."/>
            <person name="Daum C."/>
            <person name="Ezra D."/>
            <person name="Gonzalez J."/>
            <person name="Henrissat B."/>
            <person name="Kuo A."/>
            <person name="Liang C."/>
            <person name="Lipzen A."/>
            <person name="Lutzoni F."/>
            <person name="Magnuson J."/>
            <person name="Mondo S."/>
            <person name="Nolan M."/>
            <person name="Ohm R."/>
            <person name="Pangilinan J."/>
            <person name="Park H.-J."/>
            <person name="Ramirez L."/>
            <person name="Alfaro M."/>
            <person name="Sun H."/>
            <person name="Tritt A."/>
            <person name="Yoshinaga Y."/>
            <person name="Zwiers L.-H."/>
            <person name="Turgeon B."/>
            <person name="Goodwin S."/>
            <person name="Spatafora J."/>
            <person name="Crous P."/>
            <person name="Grigoriev I."/>
        </authorList>
    </citation>
    <scope>NUCLEOTIDE SEQUENCE [LARGE SCALE GENOMIC DNA]</scope>
    <source>
        <strain evidence="19">CBS 304.66</strain>
    </source>
</reference>
<evidence type="ECO:0000313" key="19">
    <source>
        <dbReference type="Proteomes" id="UP000800093"/>
    </source>
</evidence>
<feature type="transmembrane region" description="Helical" evidence="15">
    <location>
        <begin position="266"/>
        <end position="285"/>
    </location>
</feature>
<evidence type="ECO:0000256" key="7">
    <source>
        <dbReference type="ARBA" id="ARBA00022692"/>
    </source>
</evidence>
<evidence type="ECO:0000256" key="11">
    <source>
        <dbReference type="ARBA" id="ARBA00023157"/>
    </source>
</evidence>
<sequence length="453" mass="50135">MRVLISLTALLVSAPLCFATHTALPVVVEELPSCAVECLTDAVRNSPCTFTDQVCICANTQLQRSVEACVTKICTVKEALSVKNVTMSSCGAPVRDKRSEFKTISNTLGVISACCVLLRIIYKLAITVAELGWDDIFILVTLICGVPSTIINSIGTVANGLGTDIWTVPFDNITKFIEFFYVLEVLYFAQVPLLKLSYLFFYQRIFPGKPVRRAILTTVVFDILYGVAFVITGIFQCRPISYYWTSWDGEHEGKCVNINALGWANAAISIALDFWMLAIPLSQLVHLKLAWKKKVGVALMFCVGTLSLFSVTVVSILRLQSLVHFANSRNPTWDQYGVNLWSCVELNVGIICACMPAIRVVLVRFFPRIFGSTKHTSNQYYAKYGSNNRTFGHGAVASSNGVSNNNHGRNLTSITYTKTFEVQHGDTDTVGLVEMDNLSRKAKSRRNSSELSY</sequence>
<keyword evidence="11 14" id="KW-1015">Disulfide bond</keyword>
<dbReference type="AlphaFoldDB" id="A0A9P4K4D6"/>
<dbReference type="GO" id="GO:0046872">
    <property type="term" value="F:metal ion binding"/>
    <property type="evidence" value="ECO:0007669"/>
    <property type="project" value="UniProtKB-UniRule"/>
</dbReference>
<evidence type="ECO:0000256" key="9">
    <source>
        <dbReference type="ARBA" id="ARBA00022989"/>
    </source>
</evidence>
<dbReference type="InterPro" id="IPR008427">
    <property type="entry name" value="Extracellular_membr_CFEM_dom"/>
</dbReference>
<dbReference type="GO" id="GO:0098552">
    <property type="term" value="C:side of membrane"/>
    <property type="evidence" value="ECO:0007669"/>
    <property type="project" value="UniProtKB-KW"/>
</dbReference>
<feature type="disulfide bond" evidence="14">
    <location>
        <begin position="38"/>
        <end position="69"/>
    </location>
</feature>
<comment type="subcellular location">
    <subcellularLocation>
        <location evidence="2">Membrane</location>
        <topology evidence="2">Lipid-anchor</topology>
        <topology evidence="2">GPI-anchor</topology>
    </subcellularLocation>
    <subcellularLocation>
        <location evidence="1">Membrane</location>
        <topology evidence="1">Multi-pass membrane protein</topology>
    </subcellularLocation>
    <subcellularLocation>
        <location evidence="3">Secreted</location>
    </subcellularLocation>
</comment>
<keyword evidence="5" id="KW-0964">Secreted</keyword>
<dbReference type="Proteomes" id="UP000800093">
    <property type="component" value="Unassembled WGS sequence"/>
</dbReference>
<feature type="transmembrane region" description="Helical" evidence="15">
    <location>
        <begin position="179"/>
        <end position="202"/>
    </location>
</feature>
<keyword evidence="19" id="KW-1185">Reference proteome</keyword>
<feature type="disulfide bond" evidence="14">
    <location>
        <begin position="57"/>
        <end position="90"/>
    </location>
</feature>
<keyword evidence="14" id="KW-0479">Metal-binding</keyword>
<organism evidence="18 19">
    <name type="scientific">Lojkania enalia</name>
    <dbReference type="NCBI Taxonomy" id="147567"/>
    <lineage>
        <taxon>Eukaryota</taxon>
        <taxon>Fungi</taxon>
        <taxon>Dikarya</taxon>
        <taxon>Ascomycota</taxon>
        <taxon>Pezizomycotina</taxon>
        <taxon>Dothideomycetes</taxon>
        <taxon>Pleosporomycetidae</taxon>
        <taxon>Pleosporales</taxon>
        <taxon>Pleosporales incertae sedis</taxon>
        <taxon>Lojkania</taxon>
    </lineage>
</organism>
<keyword evidence="7 15" id="KW-0812">Transmembrane</keyword>
<feature type="transmembrane region" description="Helical" evidence="15">
    <location>
        <begin position="297"/>
        <end position="319"/>
    </location>
</feature>
<dbReference type="GO" id="GO:0005576">
    <property type="term" value="C:extracellular region"/>
    <property type="evidence" value="ECO:0007669"/>
    <property type="project" value="UniProtKB-SubCell"/>
</dbReference>
<comment type="similarity">
    <text evidence="13">Belongs to the SAT4 family.</text>
</comment>
<evidence type="ECO:0000256" key="3">
    <source>
        <dbReference type="ARBA" id="ARBA00004613"/>
    </source>
</evidence>
<dbReference type="PANTHER" id="PTHR33048">
    <property type="entry name" value="PTH11-LIKE INTEGRAL MEMBRANE PROTEIN (AFU_ORTHOLOGUE AFUA_5G11245)"/>
    <property type="match status" value="1"/>
</dbReference>